<accession>A0ACC3AI52</accession>
<dbReference type="EMBL" id="JAPDRQ010000011">
    <property type="protein sequence ID" value="KAJ9663080.1"/>
    <property type="molecule type" value="Genomic_DNA"/>
</dbReference>
<evidence type="ECO:0000313" key="1">
    <source>
        <dbReference type="EMBL" id="KAJ9663080.1"/>
    </source>
</evidence>
<gene>
    <name evidence="1" type="ORF">H2198_001072</name>
</gene>
<protein>
    <submittedName>
        <fullName evidence="1">Uncharacterized protein</fullName>
    </submittedName>
</protein>
<proteinExistence type="predicted"/>
<reference evidence="1" key="1">
    <citation type="submission" date="2022-10" db="EMBL/GenBank/DDBJ databases">
        <title>Culturing micro-colonial fungi from biological soil crusts in the Mojave desert and describing Neophaeococcomyces mojavensis, and introducing the new genera and species Taxawa tesnikishii.</title>
        <authorList>
            <person name="Kurbessoian T."/>
            <person name="Stajich J.E."/>
        </authorList>
    </citation>
    <scope>NUCLEOTIDE SEQUENCE</scope>
    <source>
        <strain evidence="1">JES_112</strain>
    </source>
</reference>
<comment type="caution">
    <text evidence="1">The sequence shown here is derived from an EMBL/GenBank/DDBJ whole genome shotgun (WGS) entry which is preliminary data.</text>
</comment>
<evidence type="ECO:0000313" key="2">
    <source>
        <dbReference type="Proteomes" id="UP001172386"/>
    </source>
</evidence>
<dbReference type="Proteomes" id="UP001172386">
    <property type="component" value="Unassembled WGS sequence"/>
</dbReference>
<name>A0ACC3AI52_9EURO</name>
<organism evidence="1 2">
    <name type="scientific">Neophaeococcomyces mojaviensis</name>
    <dbReference type="NCBI Taxonomy" id="3383035"/>
    <lineage>
        <taxon>Eukaryota</taxon>
        <taxon>Fungi</taxon>
        <taxon>Dikarya</taxon>
        <taxon>Ascomycota</taxon>
        <taxon>Pezizomycotina</taxon>
        <taxon>Eurotiomycetes</taxon>
        <taxon>Chaetothyriomycetidae</taxon>
        <taxon>Chaetothyriales</taxon>
        <taxon>Chaetothyriales incertae sedis</taxon>
        <taxon>Neophaeococcomyces</taxon>
    </lineage>
</organism>
<keyword evidence="2" id="KW-1185">Reference proteome</keyword>
<sequence length="812" mass="91618">MGDPLSVAASIIAVIQVTSQVVVFINEVRNAPKEQVQIAIEASNLLSLLTRLRYRVDEAQANEPWFEQVRKLGVKDGPLDQCASVLHEITSNIEKLQSSNKVRSAIMWKFKKEDFEEMRRVIERLLSMVKFALEDDLFKLSQAIKDDVTSLSGEVKRMQSVLEQRAQEEFASWLGIRDDSGIFDSACKKRTAGTGRWLIESSTYCAWRSSAPSSIWLYGGPGCGKTILSSLIVEDVLLHSNAAVAYFFFDFNEADKSSFDRLCRSLFLQVASQNAKALGLLKRLHDRSMGGQLQPRSNAVVSELKIALRSCGRCYLVLDALDECSSREEVLDFLEEVLTTSNLNLSVFLTSRKETDIEMQLSNSVKGKINIDQSLIDEDIRLYVHDRLKIDAKLKRWPADVQSEIENTLMDKAQGMYVEPLLILKRLQLTVPRFRWAFCQMDSLRRCLRPQALRTALTSLPKSLPETYDRIFADIEANGQLEDAIRILQWLCYSQRALRVADMIEVLAVDASGTFSSGNRLIDPQDVATICSSFITITPISTELARQLEKELGSEGDINTEGAPLGKQTCFTQVSLAHLSVQDYLVSPACRHYQYFQRSVCDAQMGELCLRYLKTVYEINDNAAPSNHRTNKTDNENEVIIELQGPILSHDVIKGHPFLTYCAWNWRRHLSGEGVRLSPEVVDFTIQMFEEMDLLWNQLYTYQPQNSGDKEIGIDPKYSPRRKDSSICQASSLGILPLVERLVERGDDILMIGSPYGTPLMCAETFRHDAVSKLLRAHGGDLNMRLKDGQIVKVIITPPDDEELPPPYSARA</sequence>